<proteinExistence type="predicted"/>
<sequence>MTPVPQSSVLLRPRALINSDTQTNQPFYQNAYFIVAAVAVILLIPLLMCRVCALRRSRRPLSNFFVIRRGPRSWLGGPDSAGTSHEPHRTMPLSPIGMAHRPSDRPAVTGGNGRNSFYAPGEYRKEALPVYDSVGAPPRYAEPERPPYGSSPAGQPLSGDLRAPPPTYPGLRNS</sequence>
<organism evidence="3 4">
    <name type="scientific">Pisolithus tinctorius Marx 270</name>
    <dbReference type="NCBI Taxonomy" id="870435"/>
    <lineage>
        <taxon>Eukaryota</taxon>
        <taxon>Fungi</taxon>
        <taxon>Dikarya</taxon>
        <taxon>Basidiomycota</taxon>
        <taxon>Agaricomycotina</taxon>
        <taxon>Agaricomycetes</taxon>
        <taxon>Agaricomycetidae</taxon>
        <taxon>Boletales</taxon>
        <taxon>Sclerodermatineae</taxon>
        <taxon>Pisolithaceae</taxon>
        <taxon>Pisolithus</taxon>
    </lineage>
</organism>
<keyword evidence="2" id="KW-1133">Transmembrane helix</keyword>
<accession>A0A0C3JA63</accession>
<evidence type="ECO:0000256" key="1">
    <source>
        <dbReference type="SAM" id="MobiDB-lite"/>
    </source>
</evidence>
<dbReference type="Proteomes" id="UP000054217">
    <property type="component" value="Unassembled WGS sequence"/>
</dbReference>
<evidence type="ECO:0000256" key="2">
    <source>
        <dbReference type="SAM" id="Phobius"/>
    </source>
</evidence>
<keyword evidence="2" id="KW-0812">Transmembrane</keyword>
<dbReference type="EMBL" id="KN831965">
    <property type="protein sequence ID" value="KIO05913.1"/>
    <property type="molecule type" value="Genomic_DNA"/>
</dbReference>
<dbReference type="OrthoDB" id="10526432at2759"/>
<feature type="transmembrane region" description="Helical" evidence="2">
    <location>
        <begin position="31"/>
        <end position="53"/>
    </location>
</feature>
<protein>
    <submittedName>
        <fullName evidence="3">Uncharacterized protein</fullName>
    </submittedName>
</protein>
<feature type="region of interest" description="Disordered" evidence="1">
    <location>
        <begin position="134"/>
        <end position="174"/>
    </location>
</feature>
<keyword evidence="2" id="KW-0472">Membrane</keyword>
<dbReference type="HOGENOM" id="CLU_1540689_0_0_1"/>
<evidence type="ECO:0000313" key="3">
    <source>
        <dbReference type="EMBL" id="KIO05913.1"/>
    </source>
</evidence>
<name>A0A0C3JA63_PISTI</name>
<evidence type="ECO:0000313" key="4">
    <source>
        <dbReference type="Proteomes" id="UP000054217"/>
    </source>
</evidence>
<reference evidence="3 4" key="1">
    <citation type="submission" date="2014-04" db="EMBL/GenBank/DDBJ databases">
        <authorList>
            <consortium name="DOE Joint Genome Institute"/>
            <person name="Kuo A."/>
            <person name="Kohler A."/>
            <person name="Costa M.D."/>
            <person name="Nagy L.G."/>
            <person name="Floudas D."/>
            <person name="Copeland A."/>
            <person name="Barry K.W."/>
            <person name="Cichocki N."/>
            <person name="Veneault-Fourrey C."/>
            <person name="LaButti K."/>
            <person name="Lindquist E.A."/>
            <person name="Lipzen A."/>
            <person name="Lundell T."/>
            <person name="Morin E."/>
            <person name="Murat C."/>
            <person name="Sun H."/>
            <person name="Tunlid A."/>
            <person name="Henrissat B."/>
            <person name="Grigoriev I.V."/>
            <person name="Hibbett D.S."/>
            <person name="Martin F."/>
            <person name="Nordberg H.P."/>
            <person name="Cantor M.N."/>
            <person name="Hua S.X."/>
        </authorList>
    </citation>
    <scope>NUCLEOTIDE SEQUENCE [LARGE SCALE GENOMIC DNA]</scope>
    <source>
        <strain evidence="3 4">Marx 270</strain>
    </source>
</reference>
<dbReference type="AlphaFoldDB" id="A0A0C3JA63"/>
<dbReference type="InParanoid" id="A0A0C3JA63"/>
<keyword evidence="4" id="KW-1185">Reference proteome</keyword>
<feature type="region of interest" description="Disordered" evidence="1">
    <location>
        <begin position="76"/>
        <end position="119"/>
    </location>
</feature>
<gene>
    <name evidence="3" type="ORF">M404DRAFT_508275</name>
</gene>
<reference evidence="4" key="2">
    <citation type="submission" date="2015-01" db="EMBL/GenBank/DDBJ databases">
        <title>Evolutionary Origins and Diversification of the Mycorrhizal Mutualists.</title>
        <authorList>
            <consortium name="DOE Joint Genome Institute"/>
            <consortium name="Mycorrhizal Genomics Consortium"/>
            <person name="Kohler A."/>
            <person name="Kuo A."/>
            <person name="Nagy L.G."/>
            <person name="Floudas D."/>
            <person name="Copeland A."/>
            <person name="Barry K.W."/>
            <person name="Cichocki N."/>
            <person name="Veneault-Fourrey C."/>
            <person name="LaButti K."/>
            <person name="Lindquist E.A."/>
            <person name="Lipzen A."/>
            <person name="Lundell T."/>
            <person name="Morin E."/>
            <person name="Murat C."/>
            <person name="Riley R."/>
            <person name="Ohm R."/>
            <person name="Sun H."/>
            <person name="Tunlid A."/>
            <person name="Henrissat B."/>
            <person name="Grigoriev I.V."/>
            <person name="Hibbett D.S."/>
            <person name="Martin F."/>
        </authorList>
    </citation>
    <scope>NUCLEOTIDE SEQUENCE [LARGE SCALE GENOMIC DNA]</scope>
    <source>
        <strain evidence="4">Marx 270</strain>
    </source>
</reference>